<dbReference type="PANTHER" id="PTHR45825">
    <property type="entry name" value="GRANULE-BOUND STARCH SYNTHASE 1, CHLOROPLASTIC/AMYLOPLASTIC"/>
    <property type="match status" value="1"/>
</dbReference>
<dbReference type="Pfam" id="PF08323">
    <property type="entry name" value="Glyco_transf_5"/>
    <property type="match status" value="1"/>
</dbReference>
<evidence type="ECO:0000256" key="4">
    <source>
        <dbReference type="ARBA" id="ARBA00022679"/>
    </source>
</evidence>
<dbReference type="EMBL" id="WNUI01000816">
    <property type="protein sequence ID" value="MDZ4910843.1"/>
    <property type="molecule type" value="Genomic_DNA"/>
</dbReference>
<accession>A0AAW9I8W3</accession>
<dbReference type="RefSeq" id="WP_322395998.1">
    <property type="nucleotide sequence ID" value="NZ_WNUI01000816.1"/>
</dbReference>
<reference evidence="6" key="1">
    <citation type="submission" date="2019-11" db="EMBL/GenBank/DDBJ databases">
        <title>Characterization of Clostridium perfringens isolates from swine manure treated agricultural soils.</title>
        <authorList>
            <person name="Wushke S.T."/>
        </authorList>
    </citation>
    <scope>NUCLEOTIDE SEQUENCE</scope>
    <source>
        <strain evidence="6">X94</strain>
    </source>
</reference>
<dbReference type="SUPFAM" id="SSF53756">
    <property type="entry name" value="UDP-Glycosyltransferase/glycogen phosphorylase"/>
    <property type="match status" value="1"/>
</dbReference>
<evidence type="ECO:0000313" key="7">
    <source>
        <dbReference type="Proteomes" id="UP001288778"/>
    </source>
</evidence>
<evidence type="ECO:0000256" key="2">
    <source>
        <dbReference type="ARBA" id="ARBA00012588"/>
    </source>
</evidence>
<comment type="catalytic activity">
    <reaction evidence="1">
        <text>[(1-&gt;4)-alpha-D-glucosyl](n) + ADP-alpha-D-glucose = [(1-&gt;4)-alpha-D-glucosyl](n+1) + ADP + H(+)</text>
        <dbReference type="Rhea" id="RHEA:18189"/>
        <dbReference type="Rhea" id="RHEA-COMP:9584"/>
        <dbReference type="Rhea" id="RHEA-COMP:9587"/>
        <dbReference type="ChEBI" id="CHEBI:15378"/>
        <dbReference type="ChEBI" id="CHEBI:15444"/>
        <dbReference type="ChEBI" id="CHEBI:57498"/>
        <dbReference type="ChEBI" id="CHEBI:456216"/>
        <dbReference type="EC" id="2.4.1.21"/>
    </reaction>
</comment>
<dbReference type="PANTHER" id="PTHR45825:SF11">
    <property type="entry name" value="ALPHA AMYLASE DOMAIN-CONTAINING PROTEIN"/>
    <property type="match status" value="1"/>
</dbReference>
<organism evidence="6 7">
    <name type="scientific">Clostridium perfringens</name>
    <dbReference type="NCBI Taxonomy" id="1502"/>
    <lineage>
        <taxon>Bacteria</taxon>
        <taxon>Bacillati</taxon>
        <taxon>Bacillota</taxon>
        <taxon>Clostridia</taxon>
        <taxon>Eubacteriales</taxon>
        <taxon>Clostridiaceae</taxon>
        <taxon>Clostridium</taxon>
    </lineage>
</organism>
<gene>
    <name evidence="6" type="ORF">GNF68_17940</name>
</gene>
<protein>
    <recommendedName>
        <fullName evidence="2">starch synthase</fullName>
        <ecNumber evidence="2">2.4.1.21</ecNumber>
    </recommendedName>
</protein>
<feature type="domain" description="Starch synthase catalytic" evidence="5">
    <location>
        <begin position="2"/>
        <end position="103"/>
    </location>
</feature>
<dbReference type="EC" id="2.4.1.21" evidence="2"/>
<proteinExistence type="predicted"/>
<dbReference type="GO" id="GO:0009011">
    <property type="term" value="F:alpha-1,4-glucan glucosyltransferase (ADP-glucose donor) activity"/>
    <property type="evidence" value="ECO:0007669"/>
    <property type="project" value="UniProtKB-EC"/>
</dbReference>
<evidence type="ECO:0000256" key="3">
    <source>
        <dbReference type="ARBA" id="ARBA00022676"/>
    </source>
</evidence>
<keyword evidence="3" id="KW-0328">Glycosyltransferase</keyword>
<evidence type="ECO:0000313" key="6">
    <source>
        <dbReference type="EMBL" id="MDZ4910843.1"/>
    </source>
</evidence>
<sequence length="105" mass="12035">MKILYVTAECWPFVKTGGLGDVSYALPKALKKEGADVRVIMPKYSTIPTYLKDKFKPVAEFSVKVGWRNQYCGIETMELDGVTFYFIDNEFYFKRSDQPSIYGHG</sequence>
<dbReference type="Gene3D" id="3.40.50.2000">
    <property type="entry name" value="Glycogen Phosphorylase B"/>
    <property type="match status" value="1"/>
</dbReference>
<comment type="caution">
    <text evidence="6">The sequence shown here is derived from an EMBL/GenBank/DDBJ whole genome shotgun (WGS) entry which is preliminary data.</text>
</comment>
<dbReference type="InterPro" id="IPR013534">
    <property type="entry name" value="Starch_synth_cat_dom"/>
</dbReference>
<dbReference type="AlphaFoldDB" id="A0AAW9I8W3"/>
<name>A0AAW9I8W3_CLOPF</name>
<feature type="non-terminal residue" evidence="6">
    <location>
        <position position="105"/>
    </location>
</feature>
<keyword evidence="4" id="KW-0808">Transferase</keyword>
<evidence type="ECO:0000256" key="1">
    <source>
        <dbReference type="ARBA" id="ARBA00001478"/>
    </source>
</evidence>
<evidence type="ECO:0000259" key="5">
    <source>
        <dbReference type="Pfam" id="PF08323"/>
    </source>
</evidence>
<dbReference type="Proteomes" id="UP001288778">
    <property type="component" value="Unassembled WGS sequence"/>
</dbReference>